<keyword evidence="1" id="KW-0946">Virion</keyword>
<proteinExistence type="predicted"/>
<keyword evidence="2" id="KW-1185">Reference proteome</keyword>
<sequence>MQLAGHEFHELTELTMGCYNTVHCMSTWIQQAQDQELQQLLSEHFPKHVEDYNLKVEFLQNAGTPDITKFQPSSLQPNLASYTQSPVEPLPSVELRIQEQQPNDREIATAYLLNQKAAGTNYAKATFECANPDLRTFLENAFLNSSHHAYDIWQYMVTKGYYPLAPAPAMEIQKVGGVFPILQKK</sequence>
<accession>A0A841PX68</accession>
<dbReference type="RefSeq" id="WP_184402527.1">
    <property type="nucleotide sequence ID" value="NZ_JACHHJ010000001.1"/>
</dbReference>
<name>A0A841PX68_9BACL</name>
<evidence type="ECO:0000313" key="2">
    <source>
        <dbReference type="Proteomes" id="UP000568839"/>
    </source>
</evidence>
<protein>
    <submittedName>
        <fullName evidence="1">Spore coat protein CotF</fullName>
    </submittedName>
</protein>
<dbReference type="Pfam" id="PF07875">
    <property type="entry name" value="Coat_F"/>
    <property type="match status" value="1"/>
</dbReference>
<organism evidence="1 2">
    <name type="scientific">Geomicrobium halophilum</name>
    <dbReference type="NCBI Taxonomy" id="549000"/>
    <lineage>
        <taxon>Bacteria</taxon>
        <taxon>Bacillati</taxon>
        <taxon>Bacillota</taxon>
        <taxon>Bacilli</taxon>
        <taxon>Bacillales</taxon>
        <taxon>Geomicrobium</taxon>
    </lineage>
</organism>
<dbReference type="InterPro" id="IPR012851">
    <property type="entry name" value="Spore_coat_CotF-like"/>
</dbReference>
<dbReference type="Proteomes" id="UP000568839">
    <property type="component" value="Unassembled WGS sequence"/>
</dbReference>
<comment type="caution">
    <text evidence="1">The sequence shown here is derived from an EMBL/GenBank/DDBJ whole genome shotgun (WGS) entry which is preliminary data.</text>
</comment>
<keyword evidence="1" id="KW-0167">Capsid protein</keyword>
<evidence type="ECO:0000313" key="1">
    <source>
        <dbReference type="EMBL" id="MBB6448545.1"/>
    </source>
</evidence>
<dbReference type="InterPro" id="IPR012347">
    <property type="entry name" value="Ferritin-like"/>
</dbReference>
<dbReference type="Gene3D" id="1.20.1260.10">
    <property type="match status" value="1"/>
</dbReference>
<reference evidence="1 2" key="1">
    <citation type="submission" date="2020-08" db="EMBL/GenBank/DDBJ databases">
        <title>Genomic Encyclopedia of Type Strains, Phase IV (KMG-IV): sequencing the most valuable type-strain genomes for metagenomic binning, comparative biology and taxonomic classification.</title>
        <authorList>
            <person name="Goeker M."/>
        </authorList>
    </citation>
    <scope>NUCLEOTIDE SEQUENCE [LARGE SCALE GENOMIC DNA]</scope>
    <source>
        <strain evidence="1 2">DSM 21769</strain>
    </source>
</reference>
<gene>
    <name evidence="1" type="ORF">HNR44_000494</name>
</gene>
<dbReference type="AlphaFoldDB" id="A0A841PX68"/>
<dbReference type="EMBL" id="JACHHJ010000001">
    <property type="protein sequence ID" value="MBB6448545.1"/>
    <property type="molecule type" value="Genomic_DNA"/>
</dbReference>